<proteinExistence type="predicted"/>
<organism evidence="5">
    <name type="scientific">marine sediment metagenome</name>
    <dbReference type="NCBI Taxonomy" id="412755"/>
    <lineage>
        <taxon>unclassified sequences</taxon>
        <taxon>metagenomes</taxon>
        <taxon>ecological metagenomes</taxon>
    </lineage>
</organism>
<sequence length="294" mass="31835">MSSPHLFDVTTATFDRYVLENSFHKPVLVDFWSDGCAPCKALLPVLTAILDSYAGELLMAKVDCDKEAALIERFGIRSQPTVVLFKEGQPVEGFAGIQTESAIRELLIPHIGEPPAQADPAPLPAEIAAQASELLEAGAPAQAILLLQKAIAEEPNDQLLLLLARALADKGELDDAEQVLDAISKAGAKKTAVSDFKTKLAFQRQAIGLPAAELLTRRLASDPNDSEAAYQLAILSLARQDFDNAMGGLLNLMQNDRSHGDGIAQKTLMQLFDLLGGSNPLTIQYRRKLYQVLY</sequence>
<keyword evidence="3" id="KW-1015">Disulfide bond</keyword>
<dbReference type="Gene3D" id="1.25.40.10">
    <property type="entry name" value="Tetratricopeptide repeat domain"/>
    <property type="match status" value="2"/>
</dbReference>
<dbReference type="PROSITE" id="PS00194">
    <property type="entry name" value="THIOREDOXIN_1"/>
    <property type="match status" value="1"/>
</dbReference>
<keyword evidence="2" id="KW-0249">Electron transport</keyword>
<evidence type="ECO:0000256" key="1">
    <source>
        <dbReference type="ARBA" id="ARBA00022448"/>
    </source>
</evidence>
<dbReference type="InterPro" id="IPR013766">
    <property type="entry name" value="Thioredoxin_domain"/>
</dbReference>
<protein>
    <recommendedName>
        <fullName evidence="4">Thioredoxin domain-containing protein</fullName>
    </recommendedName>
</protein>
<dbReference type="CDD" id="cd02956">
    <property type="entry name" value="ybbN"/>
    <property type="match status" value="1"/>
</dbReference>
<dbReference type="InterPro" id="IPR017937">
    <property type="entry name" value="Thioredoxin_CS"/>
</dbReference>
<keyword evidence="1" id="KW-0813">Transport</keyword>
<accession>A0A0F9T9G7</accession>
<dbReference type="InterPro" id="IPR036249">
    <property type="entry name" value="Thioredoxin-like_sf"/>
</dbReference>
<dbReference type="Pfam" id="PF14561">
    <property type="entry name" value="TPR_20"/>
    <property type="match status" value="1"/>
</dbReference>
<name>A0A0F9T9G7_9ZZZZ</name>
<dbReference type="Gene3D" id="3.40.30.10">
    <property type="entry name" value="Glutaredoxin"/>
    <property type="match status" value="1"/>
</dbReference>
<dbReference type="Pfam" id="PF00085">
    <property type="entry name" value="Thioredoxin"/>
    <property type="match status" value="1"/>
</dbReference>
<gene>
    <name evidence="5" type="ORF">LCGC14_0419210</name>
</gene>
<dbReference type="PANTHER" id="PTHR45663">
    <property type="entry name" value="GEO12009P1"/>
    <property type="match status" value="1"/>
</dbReference>
<comment type="caution">
    <text evidence="5">The sequence shown here is derived from an EMBL/GenBank/DDBJ whole genome shotgun (WGS) entry which is preliminary data.</text>
</comment>
<dbReference type="SUPFAM" id="SSF48452">
    <property type="entry name" value="TPR-like"/>
    <property type="match status" value="1"/>
</dbReference>
<dbReference type="GO" id="GO:0006950">
    <property type="term" value="P:response to stress"/>
    <property type="evidence" value="ECO:0007669"/>
    <property type="project" value="UniProtKB-ARBA"/>
</dbReference>
<dbReference type="Pfam" id="PF14559">
    <property type="entry name" value="TPR_19"/>
    <property type="match status" value="1"/>
</dbReference>
<dbReference type="InterPro" id="IPR011990">
    <property type="entry name" value="TPR-like_helical_dom_sf"/>
</dbReference>
<dbReference type="AlphaFoldDB" id="A0A0F9T9G7"/>
<reference evidence="5" key="1">
    <citation type="journal article" date="2015" name="Nature">
        <title>Complex archaea that bridge the gap between prokaryotes and eukaryotes.</title>
        <authorList>
            <person name="Spang A."/>
            <person name="Saw J.H."/>
            <person name="Jorgensen S.L."/>
            <person name="Zaremba-Niedzwiedzka K."/>
            <person name="Martijn J."/>
            <person name="Lind A.E."/>
            <person name="van Eijk R."/>
            <person name="Schleper C."/>
            <person name="Guy L."/>
            <person name="Ettema T.J."/>
        </authorList>
    </citation>
    <scope>NUCLEOTIDE SEQUENCE</scope>
</reference>
<dbReference type="EMBL" id="LAZR01000380">
    <property type="protein sequence ID" value="KKN71607.1"/>
    <property type="molecule type" value="Genomic_DNA"/>
</dbReference>
<feature type="domain" description="Thioredoxin" evidence="4">
    <location>
        <begin position="1"/>
        <end position="112"/>
    </location>
</feature>
<evidence type="ECO:0000259" key="4">
    <source>
        <dbReference type="PROSITE" id="PS51352"/>
    </source>
</evidence>
<dbReference type="GO" id="GO:0005737">
    <property type="term" value="C:cytoplasm"/>
    <property type="evidence" value="ECO:0007669"/>
    <property type="project" value="TreeGrafter"/>
</dbReference>
<dbReference type="PANTHER" id="PTHR45663:SF11">
    <property type="entry name" value="GEO12009P1"/>
    <property type="match status" value="1"/>
</dbReference>
<dbReference type="SUPFAM" id="SSF52833">
    <property type="entry name" value="Thioredoxin-like"/>
    <property type="match status" value="1"/>
</dbReference>
<evidence type="ECO:0000313" key="5">
    <source>
        <dbReference type="EMBL" id="KKN71607.1"/>
    </source>
</evidence>
<dbReference type="PROSITE" id="PS51352">
    <property type="entry name" value="THIOREDOXIN_2"/>
    <property type="match status" value="1"/>
</dbReference>
<evidence type="ECO:0000256" key="3">
    <source>
        <dbReference type="ARBA" id="ARBA00023157"/>
    </source>
</evidence>
<dbReference type="GO" id="GO:0015035">
    <property type="term" value="F:protein-disulfide reductase activity"/>
    <property type="evidence" value="ECO:0007669"/>
    <property type="project" value="TreeGrafter"/>
</dbReference>
<evidence type="ECO:0000256" key="2">
    <source>
        <dbReference type="ARBA" id="ARBA00022982"/>
    </source>
</evidence>